<dbReference type="OrthoDB" id="4753588at2"/>
<evidence type="ECO:0000256" key="1">
    <source>
        <dbReference type="SAM" id="MobiDB-lite"/>
    </source>
</evidence>
<keyword evidence="4" id="KW-1185">Reference proteome</keyword>
<name>A0A1Q4HZV5_9MYCO</name>
<accession>A0A1Q4HZV5</accession>
<evidence type="ECO:0000313" key="3">
    <source>
        <dbReference type="EMBL" id="OJZ75148.1"/>
    </source>
</evidence>
<dbReference type="RefSeq" id="WP_073871926.1">
    <property type="nucleotide sequence ID" value="NZ_MPNT01000003.1"/>
</dbReference>
<protein>
    <submittedName>
        <fullName evidence="3">Uncharacterized protein</fullName>
    </submittedName>
</protein>
<evidence type="ECO:0000313" key="4">
    <source>
        <dbReference type="Proteomes" id="UP000186438"/>
    </source>
</evidence>
<keyword evidence="2" id="KW-0812">Transmembrane</keyword>
<feature type="compositionally biased region" description="Gly residues" evidence="1">
    <location>
        <begin position="73"/>
        <end position="82"/>
    </location>
</feature>
<keyword evidence="2" id="KW-0472">Membrane</keyword>
<comment type="caution">
    <text evidence="3">The sequence shown here is derived from an EMBL/GenBank/DDBJ whole genome shotgun (WGS) entry which is preliminary data.</text>
</comment>
<sequence>MTVKELPRRVWRRRRTALRLQRDLWLAQLALWPAVILSAILVSVAARALWQRKSRPPQPEEAAPGTDSAVAGAPGGQLGLSG</sequence>
<feature type="region of interest" description="Disordered" evidence="1">
    <location>
        <begin position="53"/>
        <end position="82"/>
    </location>
</feature>
<feature type="transmembrane region" description="Helical" evidence="2">
    <location>
        <begin position="29"/>
        <end position="50"/>
    </location>
</feature>
<reference evidence="3 4" key="1">
    <citation type="submission" date="2016-11" db="EMBL/GenBank/DDBJ databases">
        <title>Genome sequences of unsequenced Mycobacteria.</title>
        <authorList>
            <person name="Greninger A.L."/>
            <person name="Fang F."/>
            <person name="Jerome K.R."/>
        </authorList>
    </citation>
    <scope>NUCLEOTIDE SEQUENCE [LARGE SCALE GENOMIC DNA]</scope>
    <source>
        <strain evidence="3 4">M11</strain>
    </source>
</reference>
<evidence type="ECO:0000256" key="2">
    <source>
        <dbReference type="SAM" id="Phobius"/>
    </source>
</evidence>
<keyword evidence="2" id="KW-1133">Transmembrane helix</keyword>
<gene>
    <name evidence="3" type="ORF">BRW65_04800</name>
</gene>
<dbReference type="AlphaFoldDB" id="A0A1Q4HZV5"/>
<organism evidence="3 4">
    <name type="scientific">Mycobacterium paraffinicum</name>
    <dbReference type="NCBI Taxonomy" id="53378"/>
    <lineage>
        <taxon>Bacteria</taxon>
        <taxon>Bacillati</taxon>
        <taxon>Actinomycetota</taxon>
        <taxon>Actinomycetes</taxon>
        <taxon>Mycobacteriales</taxon>
        <taxon>Mycobacteriaceae</taxon>
        <taxon>Mycobacterium</taxon>
    </lineage>
</organism>
<dbReference type="Proteomes" id="UP000186438">
    <property type="component" value="Unassembled WGS sequence"/>
</dbReference>
<dbReference type="EMBL" id="MPNT01000003">
    <property type="protein sequence ID" value="OJZ75148.1"/>
    <property type="molecule type" value="Genomic_DNA"/>
</dbReference>
<proteinExistence type="predicted"/>